<organism evidence="1 2">
    <name type="scientific">Nitrosomonas communis</name>
    <dbReference type="NCBI Taxonomy" id="44574"/>
    <lineage>
        <taxon>Bacteria</taxon>
        <taxon>Pseudomonadati</taxon>
        <taxon>Pseudomonadota</taxon>
        <taxon>Betaproteobacteria</taxon>
        <taxon>Nitrosomonadales</taxon>
        <taxon>Nitrosomonadaceae</taxon>
        <taxon>Nitrosomonas</taxon>
    </lineage>
</organism>
<dbReference type="Proteomes" id="UP000183454">
    <property type="component" value="Unassembled WGS sequence"/>
</dbReference>
<proteinExistence type="predicted"/>
<name>A0A1H2YFB2_9PROT</name>
<dbReference type="AlphaFoldDB" id="A0A1H2YFB2"/>
<evidence type="ECO:0000313" key="2">
    <source>
        <dbReference type="Proteomes" id="UP000183454"/>
    </source>
</evidence>
<evidence type="ECO:0000313" key="1">
    <source>
        <dbReference type="EMBL" id="SDX03903.1"/>
    </source>
</evidence>
<reference evidence="1 2" key="1">
    <citation type="submission" date="2016-10" db="EMBL/GenBank/DDBJ databases">
        <authorList>
            <person name="de Groot N.N."/>
        </authorList>
    </citation>
    <scope>NUCLEOTIDE SEQUENCE [LARGE SCALE GENOMIC DNA]</scope>
    <source>
        <strain evidence="1 2">Nm110</strain>
    </source>
</reference>
<accession>A0A1H2YFB2</accession>
<sequence>MTVPNKTQNSTKLSENLHSIGLLQTYQPERLSRVDFTFDYFLPNLDFDEDSFVSVASKDSQHRRNHKIQTFSFG</sequence>
<gene>
    <name evidence="1" type="ORF">SAMN05421882_10515</name>
</gene>
<dbReference type="EMBL" id="FNNH01000051">
    <property type="protein sequence ID" value="SDX03903.1"/>
    <property type="molecule type" value="Genomic_DNA"/>
</dbReference>
<protein>
    <submittedName>
        <fullName evidence="1">Uncharacterized protein</fullName>
    </submittedName>
</protein>